<gene>
    <name evidence="2" type="ORF">F9B16_09445</name>
</gene>
<dbReference type="PANTHER" id="PTHR46438">
    <property type="entry name" value="ALPHA/BETA-HYDROLASES SUPERFAMILY PROTEIN"/>
    <property type="match status" value="1"/>
</dbReference>
<reference evidence="2 3" key="1">
    <citation type="submission" date="2019-09" db="EMBL/GenBank/DDBJ databases">
        <title>Actinomadura physcomitrii sp. nov., a novel actinomycete isolated from moss [Physcomitrium sphaericum (Ludw) Fuernr].</title>
        <authorList>
            <person name="Liu C."/>
            <person name="Zhuang X."/>
        </authorList>
    </citation>
    <scope>NUCLEOTIDE SEQUENCE [LARGE SCALE GENOMIC DNA]</scope>
    <source>
        <strain evidence="2 3">CYP1-1B</strain>
    </source>
</reference>
<comment type="caution">
    <text evidence="2">The sequence shown here is derived from an EMBL/GenBank/DDBJ whole genome shotgun (WGS) entry which is preliminary data.</text>
</comment>
<protein>
    <submittedName>
        <fullName evidence="2">Alpha/beta hydrolase</fullName>
    </submittedName>
</protein>
<dbReference type="EMBL" id="WBMR01000018">
    <property type="protein sequence ID" value="KAB2384842.1"/>
    <property type="molecule type" value="Genomic_DNA"/>
</dbReference>
<dbReference type="AlphaFoldDB" id="A0A6L3VXG0"/>
<dbReference type="InterPro" id="IPR029058">
    <property type="entry name" value="AB_hydrolase_fold"/>
</dbReference>
<dbReference type="PANTHER" id="PTHR46438:SF2">
    <property type="entry name" value="ALPHA_BETA-HYDROLASES SUPERFAMILY PROTEIN"/>
    <property type="match status" value="1"/>
</dbReference>
<name>A0A6L3VXG0_9ACTN</name>
<dbReference type="Gene3D" id="3.40.50.1820">
    <property type="entry name" value="alpha/beta hydrolase"/>
    <property type="match status" value="1"/>
</dbReference>
<evidence type="ECO:0000313" key="2">
    <source>
        <dbReference type="EMBL" id="KAB2384842.1"/>
    </source>
</evidence>
<feature type="domain" description="AB hydrolase-1" evidence="1">
    <location>
        <begin position="45"/>
        <end position="306"/>
    </location>
</feature>
<keyword evidence="2" id="KW-0378">Hydrolase</keyword>
<proteinExistence type="predicted"/>
<evidence type="ECO:0000259" key="1">
    <source>
        <dbReference type="Pfam" id="PF12697"/>
    </source>
</evidence>
<accession>A0A6L3VXG0</accession>
<dbReference type="InterPro" id="IPR000073">
    <property type="entry name" value="AB_hydrolase_1"/>
</dbReference>
<dbReference type="RefSeq" id="WP_151539622.1">
    <property type="nucleotide sequence ID" value="NZ_WBMR01000018.1"/>
</dbReference>
<evidence type="ECO:0000313" key="3">
    <source>
        <dbReference type="Proteomes" id="UP000483004"/>
    </source>
</evidence>
<dbReference type="OrthoDB" id="4222986at2"/>
<dbReference type="Proteomes" id="UP000483004">
    <property type="component" value="Unassembled WGS sequence"/>
</dbReference>
<organism evidence="2 3">
    <name type="scientific">Actinomadura montaniterrae</name>
    <dbReference type="NCBI Taxonomy" id="1803903"/>
    <lineage>
        <taxon>Bacteria</taxon>
        <taxon>Bacillati</taxon>
        <taxon>Actinomycetota</taxon>
        <taxon>Actinomycetes</taxon>
        <taxon>Streptosporangiales</taxon>
        <taxon>Thermomonosporaceae</taxon>
        <taxon>Actinomadura</taxon>
    </lineage>
</organism>
<dbReference type="Pfam" id="PF12697">
    <property type="entry name" value="Abhydrolase_6"/>
    <property type="match status" value="1"/>
</dbReference>
<keyword evidence="3" id="KW-1185">Reference proteome</keyword>
<dbReference type="SUPFAM" id="SSF53474">
    <property type="entry name" value="alpha/beta-Hydrolases"/>
    <property type="match status" value="1"/>
</dbReference>
<dbReference type="GO" id="GO:0016787">
    <property type="term" value="F:hydrolase activity"/>
    <property type="evidence" value="ECO:0007669"/>
    <property type="project" value="UniProtKB-KW"/>
</dbReference>
<sequence>MATSQYGPHNPDATYVPHAYDEHLFDTGEVHLNYAVAGTPDLPALLLIPGQSESWWGYEQAMHLLEQDFEVFAVDLRGQGRSTRTPGRYTLDNFGADLVRFIAGRIQRPVIVSGLSSGGVMSAWLSAYGVPGSIRGAHYEDPPLFHSEVDTSCGQSLRQGVGPMFALWSKYLGDQWSIGDWKGMREAAPRELPGPLAALFNDQATGDEPPQNLKEYDPEWARAFWTGTVAASCDHARMLASVKVPVLLTHHFRMVDEHTGRLIGALSDLQATRTRELITNAGQKVDYRSFPRMGHAMHMEDPALFVSTLTDWADTLS</sequence>